<dbReference type="Pfam" id="PF22479">
    <property type="entry name" value="Pam3_gp18"/>
    <property type="match status" value="1"/>
</dbReference>
<gene>
    <name evidence="2" type="ORF">AYY17_17840</name>
</gene>
<dbReference type="EMBL" id="LZEX01000007">
    <property type="protein sequence ID" value="OBU09879.1"/>
    <property type="molecule type" value="Genomic_DNA"/>
</dbReference>
<evidence type="ECO:0000313" key="2">
    <source>
        <dbReference type="EMBL" id="OBU09879.1"/>
    </source>
</evidence>
<evidence type="ECO:0000259" key="1">
    <source>
        <dbReference type="Pfam" id="PF22479"/>
    </source>
</evidence>
<comment type="caution">
    <text evidence="2">The sequence shown here is derived from an EMBL/GenBank/DDBJ whole genome shotgun (WGS) entry which is preliminary data.</text>
</comment>
<dbReference type="InterPro" id="IPR054252">
    <property type="entry name" value="Pam3_gp18"/>
</dbReference>
<sequence>MNIVEIPVSAKNQQFDIRLSGKYYRMRLVYREFCGWVVDIMSRTGEMILTGIPLVSGVDILEPYRYMGFSGPLFFVCDETDGELSHRDFGRANKLYHLQSQQQ</sequence>
<accession>A0A1B8HKS8</accession>
<protein>
    <recommendedName>
        <fullName evidence="1">Cyanophage baseplate Pam3 plug gp18 domain-containing protein</fullName>
    </recommendedName>
</protein>
<evidence type="ECO:0000313" key="3">
    <source>
        <dbReference type="Proteomes" id="UP000092247"/>
    </source>
</evidence>
<feature type="domain" description="Cyanophage baseplate Pam3 plug gp18" evidence="1">
    <location>
        <begin position="4"/>
        <end position="98"/>
    </location>
</feature>
<name>A0A1B8HKS8_9GAMM</name>
<dbReference type="Proteomes" id="UP000092247">
    <property type="component" value="Unassembled WGS sequence"/>
</dbReference>
<proteinExistence type="predicted"/>
<dbReference type="AlphaFoldDB" id="A0A1B8HKS8"/>
<reference evidence="2 3" key="1">
    <citation type="submission" date="2016-06" db="EMBL/GenBank/DDBJ databases">
        <authorList>
            <person name="Kjaerup R.B."/>
            <person name="Dalgaard T.S."/>
            <person name="Juul-Madsen H.R."/>
        </authorList>
    </citation>
    <scope>NUCLEOTIDE SEQUENCE [LARGE SCALE GENOMIC DNA]</scope>
    <source>
        <strain evidence="2 3">GCSL-Mp3</strain>
    </source>
</reference>
<organism evidence="2 3">
    <name type="scientific">Morganella psychrotolerans</name>
    <dbReference type="NCBI Taxonomy" id="368603"/>
    <lineage>
        <taxon>Bacteria</taxon>
        <taxon>Pseudomonadati</taxon>
        <taxon>Pseudomonadota</taxon>
        <taxon>Gammaproteobacteria</taxon>
        <taxon>Enterobacterales</taxon>
        <taxon>Morganellaceae</taxon>
        <taxon>Morganella</taxon>
    </lineage>
</organism>